<dbReference type="AlphaFoldDB" id="A0A843WVG4"/>
<feature type="signal peptide" evidence="2">
    <location>
        <begin position="1"/>
        <end position="30"/>
    </location>
</feature>
<evidence type="ECO:0000256" key="1">
    <source>
        <dbReference type="SAM" id="MobiDB-lite"/>
    </source>
</evidence>
<organism evidence="3 4">
    <name type="scientific">Colocasia esculenta</name>
    <name type="common">Wild taro</name>
    <name type="synonym">Arum esculentum</name>
    <dbReference type="NCBI Taxonomy" id="4460"/>
    <lineage>
        <taxon>Eukaryota</taxon>
        <taxon>Viridiplantae</taxon>
        <taxon>Streptophyta</taxon>
        <taxon>Embryophyta</taxon>
        <taxon>Tracheophyta</taxon>
        <taxon>Spermatophyta</taxon>
        <taxon>Magnoliopsida</taxon>
        <taxon>Liliopsida</taxon>
        <taxon>Araceae</taxon>
        <taxon>Aroideae</taxon>
        <taxon>Colocasieae</taxon>
        <taxon>Colocasia</taxon>
    </lineage>
</organism>
<proteinExistence type="predicted"/>
<evidence type="ECO:0000313" key="4">
    <source>
        <dbReference type="Proteomes" id="UP000652761"/>
    </source>
</evidence>
<feature type="chain" id="PRO_5032389710" evidence="2">
    <location>
        <begin position="31"/>
        <end position="105"/>
    </location>
</feature>
<dbReference type="OrthoDB" id="1585815at2759"/>
<dbReference type="EMBL" id="NMUH01004674">
    <property type="protein sequence ID" value="MQM10438.1"/>
    <property type="molecule type" value="Genomic_DNA"/>
</dbReference>
<dbReference type="Proteomes" id="UP000652761">
    <property type="component" value="Unassembled WGS sequence"/>
</dbReference>
<feature type="compositionally biased region" description="Basic residues" evidence="1">
    <location>
        <begin position="96"/>
        <end position="105"/>
    </location>
</feature>
<accession>A0A843WVG4</accession>
<gene>
    <name evidence="3" type="ORF">Taro_043339</name>
</gene>
<comment type="caution">
    <text evidence="3">The sequence shown here is derived from an EMBL/GenBank/DDBJ whole genome shotgun (WGS) entry which is preliminary data.</text>
</comment>
<keyword evidence="2" id="KW-0732">Signal</keyword>
<evidence type="ECO:0000256" key="2">
    <source>
        <dbReference type="SAM" id="SignalP"/>
    </source>
</evidence>
<reference evidence="3" key="1">
    <citation type="submission" date="2017-07" db="EMBL/GenBank/DDBJ databases">
        <title>Taro Niue Genome Assembly and Annotation.</title>
        <authorList>
            <person name="Atibalentja N."/>
            <person name="Keating K."/>
            <person name="Fields C.J."/>
        </authorList>
    </citation>
    <scope>NUCLEOTIDE SEQUENCE</scope>
    <source>
        <strain evidence="3">Niue_2</strain>
        <tissue evidence="3">Leaf</tissue>
    </source>
</reference>
<evidence type="ECO:0000313" key="3">
    <source>
        <dbReference type="EMBL" id="MQM10438.1"/>
    </source>
</evidence>
<name>A0A843WVG4_COLES</name>
<protein>
    <submittedName>
        <fullName evidence="3">Uncharacterized protein</fullName>
    </submittedName>
</protein>
<sequence>MAFWWPLLVLGLAFLICRFLLMLIPPNVPSIDVDASDVMDDGSQSKENYIYIPRKGGSPQTDKVHCYEPATMKFLGYFPAMTPEELPGREWASSSRGKRATHGLW</sequence>
<keyword evidence="4" id="KW-1185">Reference proteome</keyword>
<feature type="region of interest" description="Disordered" evidence="1">
    <location>
        <begin position="86"/>
        <end position="105"/>
    </location>
</feature>